<proteinExistence type="predicted"/>
<name>A0A845G9I6_9BURK</name>
<keyword evidence="1" id="KW-0732">Signal</keyword>
<sequence length="243" mass="25771">MPTLSRLTKPLLASALLTCCFSASASVPSGSGTTAFTHLKLGVIDLTPNDGQAAHYTLAATDTDLNGATVGTGADGILDALTAKSGVNASWPPQQNTSYGSLSYHVTLSAHSALTLSGHLLTSDIRVGKVPDPAYQIYGYAQANVYISPSDGPAYPPPLLHQNSSVWAWGGGTEDHRERDFMVALANTSDSDQDLIVKVAGYVSYDYTQPVPEPQTYAMLLAGLMVAPLLRRRHARRQRQNAA</sequence>
<dbReference type="AlphaFoldDB" id="A0A845G9I6"/>
<dbReference type="EMBL" id="WWCW01000191">
    <property type="protein sequence ID" value="MYM91333.1"/>
    <property type="molecule type" value="Genomic_DNA"/>
</dbReference>
<dbReference type="NCBIfam" id="TIGR02595">
    <property type="entry name" value="PEP_CTERM"/>
    <property type="match status" value="1"/>
</dbReference>
<accession>A0A845G9I6</accession>
<dbReference type="InterPro" id="IPR013424">
    <property type="entry name" value="Ice-binding_C"/>
</dbReference>
<evidence type="ECO:0000313" key="2">
    <source>
        <dbReference type="EMBL" id="MYM91333.1"/>
    </source>
</evidence>
<protein>
    <submittedName>
        <fullName evidence="2">PEP-CTERM sorting domain-containing protein</fullName>
    </submittedName>
</protein>
<dbReference type="RefSeq" id="WP_161099990.1">
    <property type="nucleotide sequence ID" value="NZ_WWCW01000191.1"/>
</dbReference>
<organism evidence="2 3">
    <name type="scientific">Duganella vulcania</name>
    <dbReference type="NCBI Taxonomy" id="2692166"/>
    <lineage>
        <taxon>Bacteria</taxon>
        <taxon>Pseudomonadati</taxon>
        <taxon>Pseudomonadota</taxon>
        <taxon>Betaproteobacteria</taxon>
        <taxon>Burkholderiales</taxon>
        <taxon>Oxalobacteraceae</taxon>
        <taxon>Telluria group</taxon>
        <taxon>Duganella</taxon>
    </lineage>
</organism>
<comment type="caution">
    <text evidence="2">The sequence shown here is derived from an EMBL/GenBank/DDBJ whole genome shotgun (WGS) entry which is preliminary data.</text>
</comment>
<reference evidence="2 3" key="1">
    <citation type="submission" date="2020-01" db="EMBL/GenBank/DDBJ databases">
        <title>Novel species isolated from a subtropical stream in China.</title>
        <authorList>
            <person name="Lu H."/>
        </authorList>
    </citation>
    <scope>NUCLEOTIDE SEQUENCE [LARGE SCALE GENOMIC DNA]</scope>
    <source>
        <strain evidence="2 3">FT82W</strain>
    </source>
</reference>
<feature type="chain" id="PRO_5032836937" evidence="1">
    <location>
        <begin position="26"/>
        <end position="243"/>
    </location>
</feature>
<evidence type="ECO:0000256" key="1">
    <source>
        <dbReference type="SAM" id="SignalP"/>
    </source>
</evidence>
<feature type="signal peptide" evidence="1">
    <location>
        <begin position="1"/>
        <end position="25"/>
    </location>
</feature>
<dbReference type="Proteomes" id="UP000470302">
    <property type="component" value="Unassembled WGS sequence"/>
</dbReference>
<evidence type="ECO:0000313" key="3">
    <source>
        <dbReference type="Proteomes" id="UP000470302"/>
    </source>
</evidence>
<gene>
    <name evidence="2" type="ORF">GTP91_29675</name>
</gene>